<dbReference type="InterPro" id="IPR032466">
    <property type="entry name" value="Metal_Hydrolase"/>
</dbReference>
<dbReference type="PANTHER" id="PTHR32027">
    <property type="entry name" value="CYTOSINE DEAMINASE"/>
    <property type="match status" value="1"/>
</dbReference>
<evidence type="ECO:0000256" key="2">
    <source>
        <dbReference type="ARBA" id="ARBA00022801"/>
    </source>
</evidence>
<dbReference type="EMBL" id="VJMG01000015">
    <property type="protein sequence ID" value="TRL40276.1"/>
    <property type="molecule type" value="Genomic_DNA"/>
</dbReference>
<keyword evidence="5" id="KW-1185">Reference proteome</keyword>
<sequence length="413" mass="44323">MTFDLLIRNARLAAGPDLLDIAVAEGRIAALAAGLRCEAVEEVDARGALAFPGFTDAHVHLDKACILDRCRICEGTLAEAVRETAKAKAGFTEDDVYRRAARVVEKAIAHGTTAMRSFVEIDPRAGFRSFAALTRIRTDFAFAVDIQLCAFAQEGLTQEPETLAMLDRALADGADLVGGCPYTDPDPAEHIRLIFDLAEKHDVDVDFHLDFDLNPERTNLPAVIAETARRGWGGRVTIGHVTNLAAMLPERVEAIGRALAEAGIALVALPATDLFLNGREMPVLTPRGVAPLHRLAGEGVVTAVATNNVLNPFTPYGDGSLIRMANLQANVAQVSRGEDLALAFDMVTSLPGRIINRSRRLEAGGEATIVLVDAADPGSAVREVARVIGGWKSGRKSFWNGWPALFYPSARDV</sequence>
<dbReference type="Pfam" id="PF01979">
    <property type="entry name" value="Amidohydro_1"/>
    <property type="match status" value="1"/>
</dbReference>
<dbReference type="FunFam" id="3.20.20.140:FF:000019">
    <property type="entry name" value="Cytosine deaminase"/>
    <property type="match status" value="1"/>
</dbReference>
<dbReference type="AlphaFoldDB" id="A0A549TDX6"/>
<gene>
    <name evidence="4" type="ORF">FNA46_06925</name>
</gene>
<evidence type="ECO:0000259" key="3">
    <source>
        <dbReference type="Pfam" id="PF01979"/>
    </source>
</evidence>
<dbReference type="RefSeq" id="WP_143124386.1">
    <property type="nucleotide sequence ID" value="NZ_VJMG01000015.1"/>
</dbReference>
<name>A0A549TDX6_9HYPH</name>
<proteinExistence type="predicted"/>
<dbReference type="CDD" id="cd01293">
    <property type="entry name" value="Bact_CD"/>
    <property type="match status" value="1"/>
</dbReference>
<dbReference type="GO" id="GO:0046872">
    <property type="term" value="F:metal ion binding"/>
    <property type="evidence" value="ECO:0007669"/>
    <property type="project" value="UniProtKB-KW"/>
</dbReference>
<keyword evidence="2 4" id="KW-0378">Hydrolase</keyword>
<dbReference type="InterPro" id="IPR052349">
    <property type="entry name" value="Metallo-hydrolase_Enzymes"/>
</dbReference>
<organism evidence="4 5">
    <name type="scientific">Rhizobium straminoryzae</name>
    <dbReference type="NCBI Taxonomy" id="1387186"/>
    <lineage>
        <taxon>Bacteria</taxon>
        <taxon>Pseudomonadati</taxon>
        <taxon>Pseudomonadota</taxon>
        <taxon>Alphaproteobacteria</taxon>
        <taxon>Hyphomicrobiales</taxon>
        <taxon>Rhizobiaceae</taxon>
        <taxon>Rhizobium/Agrobacterium group</taxon>
        <taxon>Rhizobium</taxon>
    </lineage>
</organism>
<dbReference type="SUPFAM" id="SSF51556">
    <property type="entry name" value="Metallo-dependent hydrolases"/>
    <property type="match status" value="1"/>
</dbReference>
<evidence type="ECO:0000256" key="1">
    <source>
        <dbReference type="ARBA" id="ARBA00022723"/>
    </source>
</evidence>
<dbReference type="GO" id="GO:0016814">
    <property type="term" value="F:hydrolase activity, acting on carbon-nitrogen (but not peptide) bonds, in cyclic amidines"/>
    <property type="evidence" value="ECO:0007669"/>
    <property type="project" value="TreeGrafter"/>
</dbReference>
<dbReference type="InterPro" id="IPR006680">
    <property type="entry name" value="Amidohydro-rel"/>
</dbReference>
<dbReference type="SUPFAM" id="SSF51338">
    <property type="entry name" value="Composite domain of metallo-dependent hydrolases"/>
    <property type="match status" value="1"/>
</dbReference>
<dbReference type="Proteomes" id="UP000316801">
    <property type="component" value="Unassembled WGS sequence"/>
</dbReference>
<evidence type="ECO:0000313" key="5">
    <source>
        <dbReference type="Proteomes" id="UP000316801"/>
    </source>
</evidence>
<dbReference type="InterPro" id="IPR011059">
    <property type="entry name" value="Metal-dep_hydrolase_composite"/>
</dbReference>
<keyword evidence="1" id="KW-0479">Metal-binding</keyword>
<protein>
    <submittedName>
        <fullName evidence="4">Amidohydrolase family protein</fullName>
    </submittedName>
</protein>
<reference evidence="4 5" key="1">
    <citation type="submission" date="2019-07" db="EMBL/GenBank/DDBJ databases">
        <title>Ln-dependent methylotrophs.</title>
        <authorList>
            <person name="Tani A."/>
        </authorList>
    </citation>
    <scope>NUCLEOTIDE SEQUENCE [LARGE SCALE GENOMIC DNA]</scope>
    <source>
        <strain evidence="4 5">SM12</strain>
    </source>
</reference>
<dbReference type="PANTHER" id="PTHR32027:SF9">
    <property type="entry name" value="BLL3847 PROTEIN"/>
    <property type="match status" value="1"/>
</dbReference>
<evidence type="ECO:0000313" key="4">
    <source>
        <dbReference type="EMBL" id="TRL40276.1"/>
    </source>
</evidence>
<dbReference type="Gene3D" id="3.20.20.140">
    <property type="entry name" value="Metal-dependent hydrolases"/>
    <property type="match status" value="1"/>
</dbReference>
<comment type="caution">
    <text evidence="4">The sequence shown here is derived from an EMBL/GenBank/DDBJ whole genome shotgun (WGS) entry which is preliminary data.</text>
</comment>
<feature type="domain" description="Amidohydrolase-related" evidence="3">
    <location>
        <begin position="50"/>
        <end position="395"/>
    </location>
</feature>
<accession>A0A549TDX6</accession>
<dbReference type="GO" id="GO:0019239">
    <property type="term" value="F:deaminase activity"/>
    <property type="evidence" value="ECO:0007669"/>
    <property type="project" value="UniProtKB-ARBA"/>
</dbReference>
<dbReference type="Gene3D" id="2.30.40.10">
    <property type="entry name" value="Urease, subunit C, domain 1"/>
    <property type="match status" value="1"/>
</dbReference>